<feature type="active site" description="Charge relay system" evidence="5">
    <location>
        <position position="168"/>
    </location>
</feature>
<dbReference type="Pfam" id="PF00082">
    <property type="entry name" value="Peptidase_S8"/>
    <property type="match status" value="1"/>
</dbReference>
<dbReference type="InterPro" id="IPR037045">
    <property type="entry name" value="S8pro/Inhibitor_I9_sf"/>
</dbReference>
<dbReference type="GO" id="GO:0004252">
    <property type="term" value="F:serine-type endopeptidase activity"/>
    <property type="evidence" value="ECO:0007669"/>
    <property type="project" value="UniProtKB-UniRule"/>
</dbReference>
<sequence length="573" mass="57936">MSSDLTGRAATVLGAALAAVAALALTPSTATAAQSDTDRDPLRRAPVIGADAESVVPGNYIVVLRPQRAAAGASSTAARQAIGAGGRVTHQYGSTLEGFAAHLPARAVEALRTNPDVAYIEADQRVSASTTQGGATWGLDRIDQRGRRVDGSYTYDRTGTGVTAYVIDTGVQAGHAQFGGRVLGGFTAVADGRGTADCNGHGTHVAGTVGGRTYGVAKRVTIRPVRVLNCQGSGTMSKVIAGIDWVTSHHTGSSPAVANMSLGAGASPALDAAVARSIADGVTYVVAAGNDGEDACGSSPARAPAAVTVAATTKQDARAPYSNFGPCVDLFAPGSGITSAWPDGTRATQVLSGTSMAAPHVAGAAALYLQAFPSAPPAAVGRALASTGTAGVVAGRGAGSPDRLLFSRVDSAPVSPPVPPPGTENLLQNPGFESGPVGWEASGDLVGSGPDRPARTGSWTARLGGHGVEDTDTLAQVVSIPGAPSATLSLHVDVRSEEPADMDFDYLRVEALVNGRAVNVGLLSNRHQGGSFVRHALDMSRFTGRTITLRFTSVEDASLATSFVIDDTELVTG</sequence>
<dbReference type="Gene3D" id="3.30.70.80">
    <property type="entry name" value="Peptidase S8 propeptide/proteinase inhibitor I9"/>
    <property type="match status" value="1"/>
</dbReference>
<keyword evidence="4 5" id="KW-0720">Serine protease</keyword>
<dbReference type="Gene3D" id="2.60.120.260">
    <property type="entry name" value="Galactose-binding domain-like"/>
    <property type="match status" value="1"/>
</dbReference>
<keyword evidence="3 5" id="KW-0378">Hydrolase</keyword>
<feature type="signal peptide" evidence="7">
    <location>
        <begin position="1"/>
        <end position="32"/>
    </location>
</feature>
<dbReference type="InterPro" id="IPR015500">
    <property type="entry name" value="Peptidase_S8_subtilisin-rel"/>
</dbReference>
<keyword evidence="7" id="KW-0732">Signal</keyword>
<dbReference type="InterPro" id="IPR010259">
    <property type="entry name" value="S8pro/Inhibitor_I9"/>
</dbReference>
<dbReference type="PANTHER" id="PTHR43806:SF11">
    <property type="entry name" value="CEREVISIN-RELATED"/>
    <property type="match status" value="1"/>
</dbReference>
<dbReference type="SUPFAM" id="SSF54897">
    <property type="entry name" value="Protease propeptides/inhibitors"/>
    <property type="match status" value="1"/>
</dbReference>
<evidence type="ECO:0000256" key="5">
    <source>
        <dbReference type="PROSITE-ProRule" id="PRU01240"/>
    </source>
</evidence>
<dbReference type="InterPro" id="IPR022398">
    <property type="entry name" value="Peptidase_S8_His-AS"/>
</dbReference>
<feature type="active site" description="Charge relay system" evidence="5">
    <location>
        <position position="355"/>
    </location>
</feature>
<comment type="similarity">
    <text evidence="1 5 6">Belongs to the peptidase S8 family.</text>
</comment>
<feature type="chain" id="PRO_5026878477" evidence="7">
    <location>
        <begin position="33"/>
        <end position="573"/>
    </location>
</feature>
<dbReference type="InterPro" id="IPR036852">
    <property type="entry name" value="Peptidase_S8/S53_dom_sf"/>
</dbReference>
<evidence type="ECO:0000256" key="4">
    <source>
        <dbReference type="ARBA" id="ARBA00022825"/>
    </source>
</evidence>
<dbReference type="PROSITE" id="PS00137">
    <property type="entry name" value="SUBTILASE_HIS"/>
    <property type="match status" value="1"/>
</dbReference>
<organism evidence="10">
    <name type="scientific">uncultured Nocardioidaceae bacterium</name>
    <dbReference type="NCBI Taxonomy" id="253824"/>
    <lineage>
        <taxon>Bacteria</taxon>
        <taxon>Bacillati</taxon>
        <taxon>Actinomycetota</taxon>
        <taxon>Actinomycetes</taxon>
        <taxon>Propionibacteriales</taxon>
        <taxon>Nocardioidaceae</taxon>
        <taxon>environmental samples</taxon>
    </lineage>
</organism>
<evidence type="ECO:0000256" key="1">
    <source>
        <dbReference type="ARBA" id="ARBA00011073"/>
    </source>
</evidence>
<dbReference type="FunFam" id="3.40.50.200:FF:000014">
    <property type="entry name" value="Proteinase K"/>
    <property type="match status" value="1"/>
</dbReference>
<dbReference type="EC" id="3.4.21.-" evidence="10"/>
<dbReference type="GO" id="GO:0006508">
    <property type="term" value="P:proteolysis"/>
    <property type="evidence" value="ECO:0007669"/>
    <property type="project" value="UniProtKB-KW"/>
</dbReference>
<dbReference type="PANTHER" id="PTHR43806">
    <property type="entry name" value="PEPTIDASE S8"/>
    <property type="match status" value="1"/>
</dbReference>
<keyword evidence="2 5" id="KW-0645">Protease</keyword>
<dbReference type="PRINTS" id="PR00723">
    <property type="entry name" value="SUBTILISIN"/>
</dbReference>
<dbReference type="PROSITE" id="PS00138">
    <property type="entry name" value="SUBTILASE_SER"/>
    <property type="match status" value="1"/>
</dbReference>
<dbReference type="CDD" id="cd04077">
    <property type="entry name" value="Peptidases_S8_PCSK9_ProteinaseK_like"/>
    <property type="match status" value="1"/>
</dbReference>
<dbReference type="GO" id="GO:0005615">
    <property type="term" value="C:extracellular space"/>
    <property type="evidence" value="ECO:0007669"/>
    <property type="project" value="TreeGrafter"/>
</dbReference>
<evidence type="ECO:0000256" key="7">
    <source>
        <dbReference type="SAM" id="SignalP"/>
    </source>
</evidence>
<dbReference type="EMBL" id="CADCUI010000019">
    <property type="protein sequence ID" value="CAA9340546.1"/>
    <property type="molecule type" value="Genomic_DNA"/>
</dbReference>
<feature type="active site" description="Charge relay system" evidence="5">
    <location>
        <position position="201"/>
    </location>
</feature>
<dbReference type="InterPro" id="IPR000209">
    <property type="entry name" value="Peptidase_S8/S53_dom"/>
</dbReference>
<dbReference type="InterPro" id="IPR023827">
    <property type="entry name" value="Peptidase_S8_Asp-AS"/>
</dbReference>
<dbReference type="InterPro" id="IPR034193">
    <property type="entry name" value="PCSK9_ProteinaseK-like"/>
</dbReference>
<evidence type="ECO:0000256" key="3">
    <source>
        <dbReference type="ARBA" id="ARBA00022801"/>
    </source>
</evidence>
<evidence type="ECO:0000259" key="9">
    <source>
        <dbReference type="Pfam" id="PF05922"/>
    </source>
</evidence>
<dbReference type="InterPro" id="IPR050131">
    <property type="entry name" value="Peptidase_S8_subtilisin-like"/>
</dbReference>
<feature type="domain" description="Inhibitor I9" evidence="9">
    <location>
        <begin position="60"/>
        <end position="127"/>
    </location>
</feature>
<dbReference type="Gene3D" id="3.40.50.200">
    <property type="entry name" value="Peptidase S8/S53 domain"/>
    <property type="match status" value="1"/>
</dbReference>
<evidence type="ECO:0000256" key="6">
    <source>
        <dbReference type="RuleBase" id="RU003355"/>
    </source>
</evidence>
<dbReference type="Pfam" id="PF05922">
    <property type="entry name" value="Inhibitor_I9"/>
    <property type="match status" value="1"/>
</dbReference>
<reference evidence="10" key="1">
    <citation type="submission" date="2020-02" db="EMBL/GenBank/DDBJ databases">
        <authorList>
            <person name="Meier V. D."/>
        </authorList>
    </citation>
    <scope>NUCLEOTIDE SEQUENCE</scope>
    <source>
        <strain evidence="10">AVDCRST_MAG34</strain>
    </source>
</reference>
<protein>
    <submittedName>
        <fullName evidence="10">Alkaline serine exoprotease A</fullName>
        <ecNumber evidence="10">3.4.21.-</ecNumber>
    </submittedName>
</protein>
<proteinExistence type="inferred from homology"/>
<dbReference type="PROSITE" id="PS51892">
    <property type="entry name" value="SUBTILASE"/>
    <property type="match status" value="1"/>
</dbReference>
<evidence type="ECO:0000313" key="10">
    <source>
        <dbReference type="EMBL" id="CAA9340546.1"/>
    </source>
</evidence>
<dbReference type="SUPFAM" id="SSF52743">
    <property type="entry name" value="Subtilisin-like"/>
    <property type="match status" value="1"/>
</dbReference>
<evidence type="ECO:0000256" key="2">
    <source>
        <dbReference type="ARBA" id="ARBA00022670"/>
    </source>
</evidence>
<evidence type="ECO:0000259" key="8">
    <source>
        <dbReference type="Pfam" id="PF00082"/>
    </source>
</evidence>
<dbReference type="PROSITE" id="PS00136">
    <property type="entry name" value="SUBTILASE_ASP"/>
    <property type="match status" value="1"/>
</dbReference>
<dbReference type="AlphaFoldDB" id="A0A6J4LSM9"/>
<feature type="domain" description="Peptidase S8/S53" evidence="8">
    <location>
        <begin position="159"/>
        <end position="389"/>
    </location>
</feature>
<gene>
    <name evidence="10" type="ORF">AVDCRST_MAG34-778</name>
</gene>
<accession>A0A6J4LSM9</accession>
<dbReference type="InterPro" id="IPR023828">
    <property type="entry name" value="Peptidase_S8_Ser-AS"/>
</dbReference>
<name>A0A6J4LSM9_9ACTN</name>